<dbReference type="PANTHER" id="PTHR31757:SF0">
    <property type="entry name" value="SLL0781 PROTEIN"/>
    <property type="match status" value="1"/>
</dbReference>
<evidence type="ECO:0000313" key="1">
    <source>
        <dbReference type="EMBL" id="GGY83223.1"/>
    </source>
</evidence>
<keyword evidence="2" id="KW-1185">Reference proteome</keyword>
<name>A0ABQ3BAM8_9GAMM</name>
<evidence type="ECO:0008006" key="3">
    <source>
        <dbReference type="Google" id="ProtNLM"/>
    </source>
</evidence>
<dbReference type="RefSeq" id="WP_189420085.1">
    <property type="nucleotide sequence ID" value="NZ_BMYZ01000003.1"/>
</dbReference>
<gene>
    <name evidence="1" type="ORF">GCM10011613_30130</name>
</gene>
<evidence type="ECO:0000313" key="2">
    <source>
        <dbReference type="Proteomes" id="UP000619761"/>
    </source>
</evidence>
<dbReference type="Proteomes" id="UP000619761">
    <property type="component" value="Unassembled WGS sequence"/>
</dbReference>
<organism evidence="1 2">
    <name type="scientific">Cellvibrio zantedeschiae</name>
    <dbReference type="NCBI Taxonomy" id="1237077"/>
    <lineage>
        <taxon>Bacteria</taxon>
        <taxon>Pseudomonadati</taxon>
        <taxon>Pseudomonadota</taxon>
        <taxon>Gammaproteobacteria</taxon>
        <taxon>Cellvibrionales</taxon>
        <taxon>Cellvibrionaceae</taxon>
        <taxon>Cellvibrio</taxon>
    </lineage>
</organism>
<proteinExistence type="predicted"/>
<dbReference type="PANTHER" id="PTHR31757">
    <property type="entry name" value="SLL0781 PROTEIN"/>
    <property type="match status" value="1"/>
</dbReference>
<dbReference type="InterPro" id="IPR032710">
    <property type="entry name" value="NTF2-like_dom_sf"/>
</dbReference>
<protein>
    <recommendedName>
        <fullName evidence="3">50S ribosomal protein L21</fullName>
    </recommendedName>
</protein>
<dbReference type="Gene3D" id="3.10.450.50">
    <property type="match status" value="1"/>
</dbReference>
<dbReference type="InterPro" id="IPR009783">
    <property type="entry name" value="DUF1348"/>
</dbReference>
<accession>A0ABQ3BAM8</accession>
<reference evidence="2" key="1">
    <citation type="journal article" date="2019" name="Int. J. Syst. Evol. Microbiol.">
        <title>The Global Catalogue of Microorganisms (GCM) 10K type strain sequencing project: providing services to taxonomists for standard genome sequencing and annotation.</title>
        <authorList>
            <consortium name="The Broad Institute Genomics Platform"/>
            <consortium name="The Broad Institute Genome Sequencing Center for Infectious Disease"/>
            <person name="Wu L."/>
            <person name="Ma J."/>
        </authorList>
    </citation>
    <scope>NUCLEOTIDE SEQUENCE [LARGE SCALE GENOMIC DNA]</scope>
    <source>
        <strain evidence="2">KCTC 32239</strain>
    </source>
</reference>
<comment type="caution">
    <text evidence="1">The sequence shown here is derived from an EMBL/GenBank/DDBJ whole genome shotgun (WGS) entry which is preliminary data.</text>
</comment>
<dbReference type="EMBL" id="BMYZ01000003">
    <property type="protein sequence ID" value="GGY83223.1"/>
    <property type="molecule type" value="Genomic_DNA"/>
</dbReference>
<dbReference type="SUPFAM" id="SSF54427">
    <property type="entry name" value="NTF2-like"/>
    <property type="match status" value="1"/>
</dbReference>
<sequence>MPESRPPFPPFTRETAIQKVRAAEDGWNNRDPVKVSLAYTPDSQWRNRNEFPQGREQIVEFLTRKWAKEKEYRLIKELWAFEGNRIAVRFAYEWHNEAGDWFRSYGNENWEFNEQGLMQKRYASINDLAIVESERKFYWPQGRRPDDHPGLSELGL</sequence>
<dbReference type="Pfam" id="PF07080">
    <property type="entry name" value="DUF1348"/>
    <property type="match status" value="1"/>
</dbReference>